<gene>
    <name evidence="9" type="ORF">KRR39_17280</name>
</gene>
<dbReference type="SMART" id="SM00073">
    <property type="entry name" value="HPT"/>
    <property type="match status" value="1"/>
</dbReference>
<evidence type="ECO:0000259" key="8">
    <source>
        <dbReference type="PROSITE" id="PS50894"/>
    </source>
</evidence>
<dbReference type="Proteomes" id="UP000683575">
    <property type="component" value="Chromosome"/>
</dbReference>
<dbReference type="EC" id="2.7.13.3" evidence="2"/>
<dbReference type="SMART" id="SM00387">
    <property type="entry name" value="HATPase_c"/>
    <property type="match status" value="1"/>
</dbReference>
<organism evidence="9 10">
    <name type="scientific">Nocardioides panacis</name>
    <dbReference type="NCBI Taxonomy" id="2849501"/>
    <lineage>
        <taxon>Bacteria</taxon>
        <taxon>Bacillati</taxon>
        <taxon>Actinomycetota</taxon>
        <taxon>Actinomycetes</taxon>
        <taxon>Propionibacteriales</taxon>
        <taxon>Nocardioidaceae</taxon>
        <taxon>Nocardioides</taxon>
    </lineage>
</organism>
<dbReference type="InterPro" id="IPR008207">
    <property type="entry name" value="Sig_transdc_His_kin_Hpt_dom"/>
</dbReference>
<dbReference type="RefSeq" id="WP_216938722.1">
    <property type="nucleotide sequence ID" value="NZ_CP077062.1"/>
</dbReference>
<dbReference type="Pfam" id="PF01627">
    <property type="entry name" value="Hpt"/>
    <property type="match status" value="1"/>
</dbReference>
<evidence type="ECO:0000259" key="7">
    <source>
        <dbReference type="PROSITE" id="PS50109"/>
    </source>
</evidence>
<feature type="domain" description="HPt" evidence="8">
    <location>
        <begin position="3"/>
        <end position="107"/>
    </location>
</feature>
<proteinExistence type="predicted"/>
<dbReference type="CDD" id="cd00088">
    <property type="entry name" value="HPT"/>
    <property type="match status" value="1"/>
</dbReference>
<dbReference type="InterPro" id="IPR005467">
    <property type="entry name" value="His_kinase_dom"/>
</dbReference>
<feature type="modified residue" description="Phosphohistidine" evidence="6">
    <location>
        <position position="50"/>
    </location>
</feature>
<evidence type="ECO:0000256" key="5">
    <source>
        <dbReference type="ARBA" id="ARBA00022777"/>
    </source>
</evidence>
<dbReference type="PROSITE" id="PS50109">
    <property type="entry name" value="HIS_KIN"/>
    <property type="match status" value="1"/>
</dbReference>
<dbReference type="FunFam" id="3.30.565.10:FF:000016">
    <property type="entry name" value="Chemotaxis protein CheA, putative"/>
    <property type="match status" value="1"/>
</dbReference>
<keyword evidence="10" id="KW-1185">Reference proteome</keyword>
<evidence type="ECO:0000313" key="10">
    <source>
        <dbReference type="Proteomes" id="UP000683575"/>
    </source>
</evidence>
<dbReference type="AlphaFoldDB" id="A0A975SWK8"/>
<dbReference type="PROSITE" id="PS50894">
    <property type="entry name" value="HPT"/>
    <property type="match status" value="1"/>
</dbReference>
<keyword evidence="3 6" id="KW-0597">Phosphoprotein</keyword>
<dbReference type="PANTHER" id="PTHR43395:SF1">
    <property type="entry name" value="CHEMOTAXIS PROTEIN CHEA"/>
    <property type="match status" value="1"/>
</dbReference>
<dbReference type="Pfam" id="PF02518">
    <property type="entry name" value="HATPase_c"/>
    <property type="match status" value="1"/>
</dbReference>
<evidence type="ECO:0000256" key="1">
    <source>
        <dbReference type="ARBA" id="ARBA00000085"/>
    </source>
</evidence>
<dbReference type="InterPro" id="IPR003594">
    <property type="entry name" value="HATPase_dom"/>
</dbReference>
<evidence type="ECO:0000256" key="6">
    <source>
        <dbReference type="PROSITE-ProRule" id="PRU00110"/>
    </source>
</evidence>
<protein>
    <recommendedName>
        <fullName evidence="2">histidine kinase</fullName>
        <ecNumber evidence="2">2.7.13.3</ecNumber>
    </recommendedName>
</protein>
<sequence>MDSDLGIDELVGEFVVECREDLDGFDQDVVALEKDPGSRALLDAAFRALHTIKGTSSYFGFARLEAVTHLGESVLAGLRDGQVGFAPEVAAALLGVTDVVRSLLVGIERDGTEPDLDTAALEARLRQCLTRTGPAAAPRQRFGETLVAAGAVTPGDIAWAVAQQAGGDSRPIGAILLEAGLVDETQIESVLTLQGRSGHEASVRVDVEALDRLVQLVGALARARDEAVPLLPGGTADRLDEVTRSLREAVLRTRVEPVERAWSSLPRLVRDLSEASGKQVRLLTEGRGTSIDRTLLAAVKDPMTHLVRNAVDHGIETPRERRAAGKPAEATLTVRARTEEHEVVVEVADDGRGIDVARVARTALDQGLVTPEELSALREEEVVALVLRSGLSTAREVTSVSGRGYGLDVVHTDVERAGGSVELVSTPGLGCLVRLRLPHADGGSR</sequence>
<dbReference type="InterPro" id="IPR051315">
    <property type="entry name" value="Bact_Chemotaxis_CheA"/>
</dbReference>
<dbReference type="GO" id="GO:0000160">
    <property type="term" value="P:phosphorelay signal transduction system"/>
    <property type="evidence" value="ECO:0007669"/>
    <property type="project" value="InterPro"/>
</dbReference>
<evidence type="ECO:0000256" key="4">
    <source>
        <dbReference type="ARBA" id="ARBA00022679"/>
    </source>
</evidence>
<evidence type="ECO:0000313" key="9">
    <source>
        <dbReference type="EMBL" id="QWZ07211.1"/>
    </source>
</evidence>
<feature type="domain" description="Histidine kinase" evidence="7">
    <location>
        <begin position="236"/>
        <end position="441"/>
    </location>
</feature>
<name>A0A975SWK8_9ACTN</name>
<evidence type="ECO:0000256" key="3">
    <source>
        <dbReference type="ARBA" id="ARBA00022553"/>
    </source>
</evidence>
<dbReference type="KEGG" id="nps:KRR39_17280"/>
<keyword evidence="4" id="KW-0808">Transferase</keyword>
<dbReference type="EMBL" id="CP077062">
    <property type="protein sequence ID" value="QWZ07211.1"/>
    <property type="molecule type" value="Genomic_DNA"/>
</dbReference>
<dbReference type="GO" id="GO:0004673">
    <property type="term" value="F:protein histidine kinase activity"/>
    <property type="evidence" value="ECO:0007669"/>
    <property type="project" value="UniProtKB-EC"/>
</dbReference>
<dbReference type="PANTHER" id="PTHR43395">
    <property type="entry name" value="SENSOR HISTIDINE KINASE CHEA"/>
    <property type="match status" value="1"/>
</dbReference>
<comment type="catalytic activity">
    <reaction evidence="1">
        <text>ATP + protein L-histidine = ADP + protein N-phospho-L-histidine.</text>
        <dbReference type="EC" id="2.7.13.3"/>
    </reaction>
</comment>
<reference evidence="9" key="1">
    <citation type="submission" date="2021-06" db="EMBL/GenBank/DDBJ databases">
        <title>Complete genome sequence of Nocardioides sp. G188.</title>
        <authorList>
            <person name="Im W.-T."/>
        </authorList>
    </citation>
    <scope>NUCLEOTIDE SEQUENCE</scope>
    <source>
        <strain evidence="9">G188</strain>
    </source>
</reference>
<keyword evidence="5" id="KW-0418">Kinase</keyword>
<evidence type="ECO:0000256" key="2">
    <source>
        <dbReference type="ARBA" id="ARBA00012438"/>
    </source>
</evidence>
<accession>A0A975SWK8</accession>